<proteinExistence type="inferred from homology"/>
<dbReference type="GO" id="GO:0005886">
    <property type="term" value="C:plasma membrane"/>
    <property type="evidence" value="ECO:0007669"/>
    <property type="project" value="UniProtKB-SubCell"/>
</dbReference>
<comment type="similarity">
    <text evidence="2">Belongs to the MmpS family.</text>
</comment>
<dbReference type="AlphaFoldDB" id="A0A1T3W9L6"/>
<keyword evidence="3" id="KW-1003">Cell membrane</keyword>
<dbReference type="EMBL" id="MIJD01000240">
    <property type="protein sequence ID" value="OPE51028.1"/>
    <property type="molecule type" value="Genomic_DNA"/>
</dbReference>
<protein>
    <recommendedName>
        <fullName evidence="10">Transport acessory protein MmpS</fullName>
    </recommendedName>
</protein>
<evidence type="ECO:0008006" key="10">
    <source>
        <dbReference type="Google" id="ProtNLM"/>
    </source>
</evidence>
<dbReference type="InterPro" id="IPR008693">
    <property type="entry name" value="MmpS"/>
</dbReference>
<comment type="subcellular location">
    <subcellularLocation>
        <location evidence="1">Cell membrane</location>
    </subcellularLocation>
</comment>
<keyword evidence="5 7" id="KW-1133">Transmembrane helix</keyword>
<evidence type="ECO:0000256" key="5">
    <source>
        <dbReference type="ARBA" id="ARBA00022989"/>
    </source>
</evidence>
<dbReference type="Proteomes" id="UP000191039">
    <property type="component" value="Unassembled WGS sequence"/>
</dbReference>
<evidence type="ECO:0000256" key="6">
    <source>
        <dbReference type="ARBA" id="ARBA00023136"/>
    </source>
</evidence>
<feature type="transmembrane region" description="Helical" evidence="7">
    <location>
        <begin position="26"/>
        <end position="44"/>
    </location>
</feature>
<organism evidence="8 9">
    <name type="scientific">Mycolicibacterium diernhoferi</name>
    <dbReference type="NCBI Taxonomy" id="1801"/>
    <lineage>
        <taxon>Bacteria</taxon>
        <taxon>Bacillati</taxon>
        <taxon>Actinomycetota</taxon>
        <taxon>Actinomycetes</taxon>
        <taxon>Mycobacteriales</taxon>
        <taxon>Mycobacteriaceae</taxon>
        <taxon>Mycolicibacterium</taxon>
    </lineage>
</organism>
<comment type="caution">
    <text evidence="8">The sequence shown here is derived from an EMBL/GenBank/DDBJ whole genome shotgun (WGS) entry which is preliminary data.</text>
</comment>
<evidence type="ECO:0000313" key="9">
    <source>
        <dbReference type="Proteomes" id="UP000191039"/>
    </source>
</evidence>
<evidence type="ECO:0000256" key="4">
    <source>
        <dbReference type="ARBA" id="ARBA00022692"/>
    </source>
</evidence>
<evidence type="ECO:0000313" key="8">
    <source>
        <dbReference type="EMBL" id="OPE51028.1"/>
    </source>
</evidence>
<gene>
    <name evidence="8" type="ORF">BV510_20135</name>
</gene>
<sequence>MPGVYLGAAIRRPYRRNADVQLLKRVWLPLVMVVVVAIAAFTVMRIRGVFASDPPLVTPVEFANDPEPFDPKVLTYEIFGPEGAAVDVNYLDLDGEPQRVDGAILPWSITLQTTDASAAANIVAQGKTSFLGCRVIVDGEVRDERTATGTNVQTFCIVKSA</sequence>
<evidence type="ECO:0000256" key="1">
    <source>
        <dbReference type="ARBA" id="ARBA00004236"/>
    </source>
</evidence>
<reference evidence="8 9" key="1">
    <citation type="submission" date="2016-09" db="EMBL/GenBank/DDBJ databases">
        <title>genome sequences of unsequenced Mycobacteria.</title>
        <authorList>
            <person name="Greninger A.L."/>
            <person name="Jerome K.R."/>
            <person name="Mcnair B."/>
            <person name="Wallis C."/>
            <person name="Fang F."/>
        </authorList>
    </citation>
    <scope>NUCLEOTIDE SEQUENCE [LARGE SCALE GENOMIC DNA]</scope>
    <source>
        <strain evidence="8 9">BM1</strain>
    </source>
</reference>
<accession>A0A1T3W9L6</accession>
<keyword evidence="6 7" id="KW-0472">Membrane</keyword>
<evidence type="ECO:0000256" key="3">
    <source>
        <dbReference type="ARBA" id="ARBA00022475"/>
    </source>
</evidence>
<evidence type="ECO:0000256" key="2">
    <source>
        <dbReference type="ARBA" id="ARBA00007531"/>
    </source>
</evidence>
<name>A0A1T3W9L6_9MYCO</name>
<dbReference type="Pfam" id="PF05423">
    <property type="entry name" value="Mycobact_memb"/>
    <property type="match status" value="1"/>
</dbReference>
<keyword evidence="4 7" id="KW-0812">Transmembrane</keyword>
<dbReference type="Gene3D" id="2.60.40.2880">
    <property type="entry name" value="MmpS1-5, C-terminal soluble domain"/>
    <property type="match status" value="1"/>
</dbReference>
<evidence type="ECO:0000256" key="7">
    <source>
        <dbReference type="SAM" id="Phobius"/>
    </source>
</evidence>
<dbReference type="InterPro" id="IPR038468">
    <property type="entry name" value="MmpS_C"/>
</dbReference>